<proteinExistence type="predicted"/>
<name>A0ACB7PHC6_9PEZI</name>
<sequence>MPEYGPNTEPLPSPATATIPEEICLHSVSVYGKPGVAAQSLGYLVKPLNHGPGHPHTISVHLLALLLNYSVEDVKQWAAAGDCFVELAWTFPGSHHPEFVTRHRVVTDTAPGHLSFSDGIDWAHDMQKAVRCLQQRPAYPTSGHQMPLPRWNPAVRPPYGGTKPLPLYPPVSPMDIAQPASFSDLAHGKELRSPAALECPVYGLHKPEQDTVSVAPSEPSLAGDTASNSSVVFSEPAEMAAAAEENLHPAEKKKPWHTGSEDGKSSSCGTPPRQQQIERLRRMKKDADALFARNGDPSGLLAVLAEASLSNENWDASGLPRF</sequence>
<organism evidence="1 2">
    <name type="scientific">Chaetomium tenue</name>
    <dbReference type="NCBI Taxonomy" id="1854479"/>
    <lineage>
        <taxon>Eukaryota</taxon>
        <taxon>Fungi</taxon>
        <taxon>Dikarya</taxon>
        <taxon>Ascomycota</taxon>
        <taxon>Pezizomycotina</taxon>
        <taxon>Sordariomycetes</taxon>
        <taxon>Sordariomycetidae</taxon>
        <taxon>Sordariales</taxon>
        <taxon>Chaetomiaceae</taxon>
        <taxon>Chaetomium</taxon>
    </lineage>
</organism>
<comment type="caution">
    <text evidence="1">The sequence shown here is derived from an EMBL/GenBank/DDBJ whole genome shotgun (WGS) entry which is preliminary data.</text>
</comment>
<gene>
    <name evidence="1" type="ORF">F5144DRAFT_544659</name>
</gene>
<evidence type="ECO:0000313" key="1">
    <source>
        <dbReference type="EMBL" id="KAH6640473.1"/>
    </source>
</evidence>
<reference evidence="1 2" key="1">
    <citation type="journal article" date="2021" name="Nat. Commun.">
        <title>Genetic determinants of endophytism in the Arabidopsis root mycobiome.</title>
        <authorList>
            <person name="Mesny F."/>
            <person name="Miyauchi S."/>
            <person name="Thiergart T."/>
            <person name="Pickel B."/>
            <person name="Atanasova L."/>
            <person name="Karlsson M."/>
            <person name="Huettel B."/>
            <person name="Barry K.W."/>
            <person name="Haridas S."/>
            <person name="Chen C."/>
            <person name="Bauer D."/>
            <person name="Andreopoulos W."/>
            <person name="Pangilinan J."/>
            <person name="LaButti K."/>
            <person name="Riley R."/>
            <person name="Lipzen A."/>
            <person name="Clum A."/>
            <person name="Drula E."/>
            <person name="Henrissat B."/>
            <person name="Kohler A."/>
            <person name="Grigoriev I.V."/>
            <person name="Martin F.M."/>
            <person name="Hacquard S."/>
        </authorList>
    </citation>
    <scope>NUCLEOTIDE SEQUENCE [LARGE SCALE GENOMIC DNA]</scope>
    <source>
        <strain evidence="1 2">MPI-SDFR-AT-0079</strain>
    </source>
</reference>
<accession>A0ACB7PHC6</accession>
<dbReference type="Proteomes" id="UP000724584">
    <property type="component" value="Unassembled WGS sequence"/>
</dbReference>
<evidence type="ECO:0000313" key="2">
    <source>
        <dbReference type="Proteomes" id="UP000724584"/>
    </source>
</evidence>
<dbReference type="EMBL" id="JAGIZQ010000002">
    <property type="protein sequence ID" value="KAH6640473.1"/>
    <property type="molecule type" value="Genomic_DNA"/>
</dbReference>
<keyword evidence="2" id="KW-1185">Reference proteome</keyword>
<protein>
    <submittedName>
        <fullName evidence="1">Uncharacterized protein</fullName>
    </submittedName>
</protein>